<proteinExistence type="predicted"/>
<sequence>MAQAKSFIVCPAIRCATEQSSSCLLSRRRLDMRATHRNFCSSVFVQRMPNPCIAVGILRRKRGFCQLMPHKFLLAALEEDSAFVETKVEELKKEAEKSKEVFNEAVDKLKDGALKLQDYTKFRYEESAEKTLEILRDTSEQLKKQSEIAVEVLTVTAQETAEKGKENLSLLAETAPDPIKDVAATALDAHFQDKDKKGSKIHDFCLGIPFGGLLVIGGLLGFLITESTSALRFGVMLGGFHLYLSIKSLKVWKQGTSSLPYIKGQAAITLILFVRELRRFFETKLFFPHAIMSLISASMLGFYIYIYSSGGNPPKKAASVQEHLQDFNIYWKQVQDLGSFLYTRFFLQSKQELVCKGFCQFVLAAQL</sequence>
<protein>
    <submittedName>
        <fullName evidence="1">Uncharacterized protein</fullName>
    </submittedName>
</protein>
<comment type="caution">
    <text evidence="1">The sequence shown here is derived from an EMBL/GenBank/DDBJ whole genome shotgun (WGS) entry which is preliminary data.</text>
</comment>
<name>A0ACC2AII1_DIPCM</name>
<organism evidence="1 2">
    <name type="scientific">Diphasiastrum complanatum</name>
    <name type="common">Issler's clubmoss</name>
    <name type="synonym">Lycopodium complanatum</name>
    <dbReference type="NCBI Taxonomy" id="34168"/>
    <lineage>
        <taxon>Eukaryota</taxon>
        <taxon>Viridiplantae</taxon>
        <taxon>Streptophyta</taxon>
        <taxon>Embryophyta</taxon>
        <taxon>Tracheophyta</taxon>
        <taxon>Lycopodiopsida</taxon>
        <taxon>Lycopodiales</taxon>
        <taxon>Lycopodiaceae</taxon>
        <taxon>Lycopodioideae</taxon>
        <taxon>Diphasiastrum</taxon>
    </lineage>
</organism>
<evidence type="ECO:0000313" key="1">
    <source>
        <dbReference type="EMBL" id="KAJ7517280.1"/>
    </source>
</evidence>
<dbReference type="Proteomes" id="UP001162992">
    <property type="component" value="Chromosome 21"/>
</dbReference>
<reference evidence="2" key="1">
    <citation type="journal article" date="2024" name="Proc. Natl. Acad. Sci. U.S.A.">
        <title>Extraordinary preservation of gene collinearity over three hundred million years revealed in homosporous lycophytes.</title>
        <authorList>
            <person name="Li C."/>
            <person name="Wickell D."/>
            <person name="Kuo L.Y."/>
            <person name="Chen X."/>
            <person name="Nie B."/>
            <person name="Liao X."/>
            <person name="Peng D."/>
            <person name="Ji J."/>
            <person name="Jenkins J."/>
            <person name="Williams M."/>
            <person name="Shu S."/>
            <person name="Plott C."/>
            <person name="Barry K."/>
            <person name="Rajasekar S."/>
            <person name="Grimwood J."/>
            <person name="Han X."/>
            <person name="Sun S."/>
            <person name="Hou Z."/>
            <person name="He W."/>
            <person name="Dai G."/>
            <person name="Sun C."/>
            <person name="Schmutz J."/>
            <person name="Leebens-Mack J.H."/>
            <person name="Li F.W."/>
            <person name="Wang L."/>
        </authorList>
    </citation>
    <scope>NUCLEOTIDE SEQUENCE [LARGE SCALE GENOMIC DNA]</scope>
    <source>
        <strain evidence="2">cv. PW_Plant_1</strain>
    </source>
</reference>
<dbReference type="EMBL" id="CM055112">
    <property type="protein sequence ID" value="KAJ7517280.1"/>
    <property type="molecule type" value="Genomic_DNA"/>
</dbReference>
<evidence type="ECO:0000313" key="2">
    <source>
        <dbReference type="Proteomes" id="UP001162992"/>
    </source>
</evidence>
<accession>A0ACC2AII1</accession>
<keyword evidence="2" id="KW-1185">Reference proteome</keyword>
<gene>
    <name evidence="1" type="ORF">O6H91_21G016700</name>
</gene>